<organism evidence="2 3">
    <name type="scientific">Hymenobacter mucosus</name>
    <dbReference type="NCBI Taxonomy" id="1411120"/>
    <lineage>
        <taxon>Bacteria</taxon>
        <taxon>Pseudomonadati</taxon>
        <taxon>Bacteroidota</taxon>
        <taxon>Cytophagia</taxon>
        <taxon>Cytophagales</taxon>
        <taxon>Hymenobacteraceae</taxon>
        <taxon>Hymenobacter</taxon>
    </lineage>
</organism>
<evidence type="ECO:0000313" key="2">
    <source>
        <dbReference type="EMBL" id="SNR66992.1"/>
    </source>
</evidence>
<dbReference type="EMBL" id="FZNS01000005">
    <property type="protein sequence ID" value="SNR66992.1"/>
    <property type="molecule type" value="Genomic_DNA"/>
</dbReference>
<sequence length="124" mass="13830">MNPRENGVWQLAVVAACLLLTSLLSSVFADWFVESSGHISVSFLWTTLLSISLFQRWRPAHFITLLFSCVQLYLAYVVLSYNIPHGGKVLGFGLLVPLHLTVVLMLLFSKGINQYFKRGNSVAA</sequence>
<name>A0A238Y7R2_9BACT</name>
<keyword evidence="1" id="KW-0472">Membrane</keyword>
<keyword evidence="3" id="KW-1185">Reference proteome</keyword>
<proteinExistence type="predicted"/>
<keyword evidence="1" id="KW-1133">Transmembrane helix</keyword>
<evidence type="ECO:0000313" key="3">
    <source>
        <dbReference type="Proteomes" id="UP000198310"/>
    </source>
</evidence>
<protein>
    <submittedName>
        <fullName evidence="2">Uncharacterized protein</fullName>
    </submittedName>
</protein>
<reference evidence="3" key="1">
    <citation type="submission" date="2017-06" db="EMBL/GenBank/DDBJ databases">
        <authorList>
            <person name="Varghese N."/>
            <person name="Submissions S."/>
        </authorList>
    </citation>
    <scope>NUCLEOTIDE SEQUENCE [LARGE SCALE GENOMIC DNA]</scope>
    <source>
        <strain evidence="3">DSM 28041</strain>
    </source>
</reference>
<gene>
    <name evidence="2" type="ORF">SAMN06269173_1058</name>
</gene>
<dbReference type="AlphaFoldDB" id="A0A238Y7R2"/>
<accession>A0A238Y7R2</accession>
<evidence type="ECO:0000256" key="1">
    <source>
        <dbReference type="SAM" id="Phobius"/>
    </source>
</evidence>
<feature type="transmembrane region" description="Helical" evidence="1">
    <location>
        <begin position="62"/>
        <end position="83"/>
    </location>
</feature>
<feature type="transmembrane region" description="Helical" evidence="1">
    <location>
        <begin position="89"/>
        <end position="108"/>
    </location>
</feature>
<feature type="transmembrane region" description="Helical" evidence="1">
    <location>
        <begin position="39"/>
        <end position="55"/>
    </location>
</feature>
<keyword evidence="1" id="KW-0812">Transmembrane</keyword>
<dbReference type="PROSITE" id="PS51257">
    <property type="entry name" value="PROKAR_LIPOPROTEIN"/>
    <property type="match status" value="1"/>
</dbReference>
<dbReference type="RefSeq" id="WP_089332922.1">
    <property type="nucleotide sequence ID" value="NZ_FZNS01000005.1"/>
</dbReference>
<dbReference type="Proteomes" id="UP000198310">
    <property type="component" value="Unassembled WGS sequence"/>
</dbReference>